<dbReference type="Proteomes" id="UP001153620">
    <property type="component" value="Chromosome 1"/>
</dbReference>
<proteinExistence type="inferred from homology"/>
<keyword evidence="9 10" id="KW-0807">Transducer</keyword>
<evidence type="ECO:0000256" key="9">
    <source>
        <dbReference type="ARBA" id="ARBA00023224"/>
    </source>
</evidence>
<keyword evidence="5 10" id="KW-0552">Olfaction</keyword>
<dbReference type="GO" id="GO:0004984">
    <property type="term" value="F:olfactory receptor activity"/>
    <property type="evidence" value="ECO:0007669"/>
    <property type="project" value="InterPro"/>
</dbReference>
<keyword evidence="3 10" id="KW-0716">Sensory transduction</keyword>
<feature type="transmembrane region" description="Helical" evidence="10">
    <location>
        <begin position="213"/>
        <end position="230"/>
    </location>
</feature>
<dbReference type="EMBL" id="OU895877">
    <property type="protein sequence ID" value="CAG9797560.1"/>
    <property type="molecule type" value="Genomic_DNA"/>
</dbReference>
<keyword evidence="4 10" id="KW-0812">Transmembrane</keyword>
<dbReference type="PANTHER" id="PTHR21137">
    <property type="entry name" value="ODORANT RECEPTOR"/>
    <property type="match status" value="1"/>
</dbReference>
<evidence type="ECO:0000256" key="1">
    <source>
        <dbReference type="ARBA" id="ARBA00004651"/>
    </source>
</evidence>
<dbReference type="PANTHER" id="PTHR21137:SF35">
    <property type="entry name" value="ODORANT RECEPTOR 19A-RELATED"/>
    <property type="match status" value="1"/>
</dbReference>
<gene>
    <name evidence="11" type="ORF">CHIRRI_LOCUS558</name>
</gene>
<evidence type="ECO:0000256" key="7">
    <source>
        <dbReference type="ARBA" id="ARBA00023136"/>
    </source>
</evidence>
<name>A0A9N9RIK0_9DIPT</name>
<dbReference type="AlphaFoldDB" id="A0A9N9RIK0"/>
<evidence type="ECO:0000313" key="11">
    <source>
        <dbReference type="EMBL" id="CAG9797560.1"/>
    </source>
</evidence>
<keyword evidence="8 10" id="KW-0675">Receptor</keyword>
<evidence type="ECO:0000256" key="4">
    <source>
        <dbReference type="ARBA" id="ARBA00022692"/>
    </source>
</evidence>
<evidence type="ECO:0000256" key="3">
    <source>
        <dbReference type="ARBA" id="ARBA00022606"/>
    </source>
</evidence>
<dbReference type="GO" id="GO:0005549">
    <property type="term" value="F:odorant binding"/>
    <property type="evidence" value="ECO:0007669"/>
    <property type="project" value="InterPro"/>
</dbReference>
<keyword evidence="2" id="KW-1003">Cell membrane</keyword>
<feature type="transmembrane region" description="Helical" evidence="10">
    <location>
        <begin position="265"/>
        <end position="288"/>
    </location>
</feature>
<sequence length="380" mass="43921">MADQKSIQSFKMIKLEDFLELQLKAYKLIGLNIIPIKITSQRTKVIEKLMKLYLFTCFIGMWLIVIQFGIRLIIDIDNLHVVVRVLPHITVFPYNFSKGILFFTKRKEILDVLEKLKKLFPKTQIDQEKCNLQSLLKQFLIFHKIYISFALATVSCAIIGMLYQLIFNNVMKQAVEIWFPFDDTANNFNLIISMLWLIWTVSVSLVNVISADFYLFAIVLILSTEFSIFGEDIKNTINEGQTINLRNLFIRHQKLIEITDDIKSVFSFTFFFIQGAIAISSCGFQLLTTSSVEDLLFSVIYAVYSICQVYLYSFYGQKLITASHDVGKNILNSNWYELNDNKEKKLILFLIMRTQKPCMLSGFGSVSLSAETFSSVRFVI</sequence>
<keyword evidence="7 10" id="KW-0472">Membrane</keyword>
<accession>A0A9N9RIK0</accession>
<feature type="transmembrane region" description="Helical" evidence="10">
    <location>
        <begin position="145"/>
        <end position="167"/>
    </location>
</feature>
<organism evidence="11 12">
    <name type="scientific">Chironomus riparius</name>
    <dbReference type="NCBI Taxonomy" id="315576"/>
    <lineage>
        <taxon>Eukaryota</taxon>
        <taxon>Metazoa</taxon>
        <taxon>Ecdysozoa</taxon>
        <taxon>Arthropoda</taxon>
        <taxon>Hexapoda</taxon>
        <taxon>Insecta</taxon>
        <taxon>Pterygota</taxon>
        <taxon>Neoptera</taxon>
        <taxon>Endopterygota</taxon>
        <taxon>Diptera</taxon>
        <taxon>Nematocera</taxon>
        <taxon>Chironomoidea</taxon>
        <taxon>Chironomidae</taxon>
        <taxon>Chironominae</taxon>
        <taxon>Chironomus</taxon>
    </lineage>
</organism>
<keyword evidence="12" id="KW-1185">Reference proteome</keyword>
<dbReference type="Pfam" id="PF02949">
    <property type="entry name" value="7tm_6"/>
    <property type="match status" value="1"/>
</dbReference>
<comment type="subcellular location">
    <subcellularLocation>
        <location evidence="1 10">Cell membrane</location>
        <topology evidence="1 10">Multi-pass membrane protein</topology>
    </subcellularLocation>
</comment>
<dbReference type="GO" id="GO:0005886">
    <property type="term" value="C:plasma membrane"/>
    <property type="evidence" value="ECO:0007669"/>
    <property type="project" value="UniProtKB-SubCell"/>
</dbReference>
<comment type="similarity">
    <text evidence="10">Belongs to the insect chemoreceptor superfamily. Heteromeric odorant receptor channel (TC 1.A.69) family.</text>
</comment>
<evidence type="ECO:0000256" key="10">
    <source>
        <dbReference type="RuleBase" id="RU351113"/>
    </source>
</evidence>
<evidence type="ECO:0000256" key="2">
    <source>
        <dbReference type="ARBA" id="ARBA00022475"/>
    </source>
</evidence>
<reference evidence="11" key="1">
    <citation type="submission" date="2022-01" db="EMBL/GenBank/DDBJ databases">
        <authorList>
            <person name="King R."/>
        </authorList>
    </citation>
    <scope>NUCLEOTIDE SEQUENCE</scope>
</reference>
<dbReference type="GO" id="GO:0007165">
    <property type="term" value="P:signal transduction"/>
    <property type="evidence" value="ECO:0007669"/>
    <property type="project" value="UniProtKB-KW"/>
</dbReference>
<dbReference type="OrthoDB" id="7534672at2759"/>
<evidence type="ECO:0000256" key="6">
    <source>
        <dbReference type="ARBA" id="ARBA00022989"/>
    </source>
</evidence>
<dbReference type="InterPro" id="IPR004117">
    <property type="entry name" value="7tm6_olfct_rcpt"/>
</dbReference>
<evidence type="ECO:0000256" key="5">
    <source>
        <dbReference type="ARBA" id="ARBA00022725"/>
    </source>
</evidence>
<feature type="transmembrane region" description="Helical" evidence="10">
    <location>
        <begin position="52"/>
        <end position="73"/>
    </location>
</feature>
<keyword evidence="6 10" id="KW-1133">Transmembrane helix</keyword>
<protein>
    <recommendedName>
        <fullName evidence="10">Odorant receptor</fullName>
    </recommendedName>
</protein>
<reference evidence="11" key="2">
    <citation type="submission" date="2022-10" db="EMBL/GenBank/DDBJ databases">
        <authorList>
            <consortium name="ENA_rothamsted_submissions"/>
            <consortium name="culmorum"/>
            <person name="King R."/>
        </authorList>
    </citation>
    <scope>NUCLEOTIDE SEQUENCE</scope>
</reference>
<evidence type="ECO:0000256" key="8">
    <source>
        <dbReference type="ARBA" id="ARBA00023170"/>
    </source>
</evidence>
<evidence type="ECO:0000313" key="12">
    <source>
        <dbReference type="Proteomes" id="UP001153620"/>
    </source>
</evidence>
<feature type="transmembrane region" description="Helical" evidence="10">
    <location>
        <begin position="187"/>
        <end position="206"/>
    </location>
</feature>
<comment type="caution">
    <text evidence="10">Lacks conserved residue(s) required for the propagation of feature annotation.</text>
</comment>
<feature type="transmembrane region" description="Helical" evidence="10">
    <location>
        <begin position="295"/>
        <end position="315"/>
    </location>
</feature>